<evidence type="ECO:0000256" key="3">
    <source>
        <dbReference type="ARBA" id="ARBA00001941"/>
    </source>
</evidence>
<evidence type="ECO:0000256" key="6">
    <source>
        <dbReference type="ARBA" id="ARBA00009541"/>
    </source>
</evidence>
<evidence type="ECO:0000256" key="5">
    <source>
        <dbReference type="ARBA" id="ARBA00001954"/>
    </source>
</evidence>
<evidence type="ECO:0000313" key="12">
    <source>
        <dbReference type="Proteomes" id="UP000032534"/>
    </source>
</evidence>
<dbReference type="Proteomes" id="UP000032534">
    <property type="component" value="Unassembled WGS sequence"/>
</dbReference>
<keyword evidence="9" id="KW-0413">Isomerase</keyword>
<dbReference type="GO" id="GO:0006098">
    <property type="term" value="P:pentose-phosphate shunt"/>
    <property type="evidence" value="ECO:0007669"/>
    <property type="project" value="UniProtKB-UniRule"/>
</dbReference>
<dbReference type="GO" id="GO:0004750">
    <property type="term" value="F:D-ribulose-phosphate 3-epimerase activity"/>
    <property type="evidence" value="ECO:0007669"/>
    <property type="project" value="UniProtKB-UniRule"/>
</dbReference>
<evidence type="ECO:0000256" key="8">
    <source>
        <dbReference type="ARBA" id="ARBA00022723"/>
    </source>
</evidence>
<reference evidence="11 12" key="1">
    <citation type="submission" date="2014-11" db="EMBL/GenBank/DDBJ databases">
        <title>Draft Genome Sequences of Paenibacillus polymyxa NRRL B-30509 and Paenibacillus terrae NRRL B-30644, Strains from a Poultry Environment that Produce Tridecaptin A and Paenicidins.</title>
        <authorList>
            <person name="van Belkum M.J."/>
            <person name="Lohans C.T."/>
            <person name="Vederas J.C."/>
        </authorList>
    </citation>
    <scope>NUCLEOTIDE SEQUENCE [LARGE SCALE GENOMIC DNA]</scope>
    <source>
        <strain evidence="11 12">NRRL B-30644</strain>
    </source>
</reference>
<keyword evidence="8" id="KW-0479">Metal-binding</keyword>
<dbReference type="GO" id="GO:0046872">
    <property type="term" value="F:metal ion binding"/>
    <property type="evidence" value="ECO:0007669"/>
    <property type="project" value="UniProtKB-KW"/>
</dbReference>
<comment type="cofactor">
    <cofactor evidence="4">
        <name>Zn(2+)</name>
        <dbReference type="ChEBI" id="CHEBI:29105"/>
    </cofactor>
</comment>
<dbReference type="InterPro" id="IPR026019">
    <property type="entry name" value="Ribul_P_3_epim"/>
</dbReference>
<dbReference type="AlphaFoldDB" id="A0A0D7X178"/>
<proteinExistence type="inferred from homology"/>
<evidence type="ECO:0000313" key="11">
    <source>
        <dbReference type="EMBL" id="KJD43737.1"/>
    </source>
</evidence>
<dbReference type="EMBL" id="JTHP01000050">
    <property type="protein sequence ID" value="KJD43737.1"/>
    <property type="molecule type" value="Genomic_DNA"/>
</dbReference>
<evidence type="ECO:0000256" key="1">
    <source>
        <dbReference type="ARBA" id="ARBA00001782"/>
    </source>
</evidence>
<sequence length="221" mass="24792">MNLILPSIFAADLMNLKSECDVLYEEGFQVLHVDMMDGNFVPHIAFGPEQIKNIKKQVNMKLDVHMMVSAPEQHIASVLDTGAEMISVHYESTPHIRFVIDQIKQHGRKAGIVINPGTDTSLLKPFLNIIDYVLVMSINPGRPNQVFMEETIDRIRELKVMIGQRDIQIEVDGGVDESIASQCIEAGASLVVIGSYLFSNNKAHVKNLKSLEHGERKDERK</sequence>
<dbReference type="EC" id="5.1.3.1" evidence="7 10"/>
<evidence type="ECO:0000256" key="10">
    <source>
        <dbReference type="NCBIfam" id="TIGR01163"/>
    </source>
</evidence>
<dbReference type="FunFam" id="3.20.20.70:FF:000004">
    <property type="entry name" value="Ribulose-phosphate 3-epimerase"/>
    <property type="match status" value="1"/>
</dbReference>
<dbReference type="GO" id="GO:0005975">
    <property type="term" value="P:carbohydrate metabolic process"/>
    <property type="evidence" value="ECO:0007669"/>
    <property type="project" value="InterPro"/>
</dbReference>
<keyword evidence="12" id="KW-1185">Reference proteome</keyword>
<dbReference type="InterPro" id="IPR013785">
    <property type="entry name" value="Aldolase_TIM"/>
</dbReference>
<comment type="catalytic activity">
    <reaction evidence="1">
        <text>D-ribulose 5-phosphate = D-xylulose 5-phosphate</text>
        <dbReference type="Rhea" id="RHEA:13677"/>
        <dbReference type="ChEBI" id="CHEBI:57737"/>
        <dbReference type="ChEBI" id="CHEBI:58121"/>
        <dbReference type="EC" id="5.1.3.1"/>
    </reaction>
</comment>
<comment type="cofactor">
    <cofactor evidence="2">
        <name>Mn(2+)</name>
        <dbReference type="ChEBI" id="CHEBI:29035"/>
    </cofactor>
</comment>
<protein>
    <recommendedName>
        <fullName evidence="7 10">Ribulose-phosphate 3-epimerase</fullName>
        <ecNumber evidence="7 10">5.1.3.1</ecNumber>
    </recommendedName>
</protein>
<dbReference type="CDD" id="cd00429">
    <property type="entry name" value="RPE"/>
    <property type="match status" value="1"/>
</dbReference>
<organism evidence="11 12">
    <name type="scientific">Paenibacillus terrae</name>
    <dbReference type="NCBI Taxonomy" id="159743"/>
    <lineage>
        <taxon>Bacteria</taxon>
        <taxon>Bacillati</taxon>
        <taxon>Bacillota</taxon>
        <taxon>Bacilli</taxon>
        <taxon>Bacillales</taxon>
        <taxon>Paenibacillaceae</taxon>
        <taxon>Paenibacillus</taxon>
    </lineage>
</organism>
<comment type="caution">
    <text evidence="11">The sequence shown here is derived from an EMBL/GenBank/DDBJ whole genome shotgun (WGS) entry which is preliminary data.</text>
</comment>
<gene>
    <name evidence="11" type="ORF">QD47_20975</name>
</gene>
<evidence type="ECO:0000256" key="9">
    <source>
        <dbReference type="ARBA" id="ARBA00023235"/>
    </source>
</evidence>
<dbReference type="PANTHER" id="PTHR11749">
    <property type="entry name" value="RIBULOSE-5-PHOSPHATE-3-EPIMERASE"/>
    <property type="match status" value="1"/>
</dbReference>
<dbReference type="PATRIC" id="fig|159743.3.peg.4659"/>
<dbReference type="InterPro" id="IPR011060">
    <property type="entry name" value="RibuloseP-bd_barrel"/>
</dbReference>
<evidence type="ECO:0000256" key="7">
    <source>
        <dbReference type="ARBA" id="ARBA00013188"/>
    </source>
</evidence>
<dbReference type="RefSeq" id="WP_044647958.1">
    <property type="nucleotide sequence ID" value="NZ_JTHP01000050.1"/>
</dbReference>
<evidence type="ECO:0000256" key="4">
    <source>
        <dbReference type="ARBA" id="ARBA00001947"/>
    </source>
</evidence>
<dbReference type="InterPro" id="IPR000056">
    <property type="entry name" value="Ribul_P_3_epim-like"/>
</dbReference>
<dbReference type="OrthoDB" id="1645589at2"/>
<accession>A0A0D7X178</accession>
<dbReference type="SUPFAM" id="SSF51366">
    <property type="entry name" value="Ribulose-phoshate binding barrel"/>
    <property type="match status" value="1"/>
</dbReference>
<dbReference type="Pfam" id="PF00834">
    <property type="entry name" value="Ribul_P_3_epim"/>
    <property type="match status" value="1"/>
</dbReference>
<comment type="cofactor">
    <cofactor evidence="5">
        <name>Fe(2+)</name>
        <dbReference type="ChEBI" id="CHEBI:29033"/>
    </cofactor>
</comment>
<dbReference type="Gene3D" id="3.20.20.70">
    <property type="entry name" value="Aldolase class I"/>
    <property type="match status" value="1"/>
</dbReference>
<dbReference type="GO" id="GO:0005737">
    <property type="term" value="C:cytoplasm"/>
    <property type="evidence" value="ECO:0007669"/>
    <property type="project" value="UniProtKB-ARBA"/>
</dbReference>
<comment type="similarity">
    <text evidence="6">Belongs to the ribulose-phosphate 3-epimerase family.</text>
</comment>
<evidence type="ECO:0000256" key="2">
    <source>
        <dbReference type="ARBA" id="ARBA00001936"/>
    </source>
</evidence>
<name>A0A0D7X178_9BACL</name>
<dbReference type="NCBIfam" id="NF004076">
    <property type="entry name" value="PRK05581.1-4"/>
    <property type="match status" value="1"/>
</dbReference>
<comment type="cofactor">
    <cofactor evidence="3">
        <name>Co(2+)</name>
        <dbReference type="ChEBI" id="CHEBI:48828"/>
    </cofactor>
</comment>
<dbReference type="NCBIfam" id="TIGR01163">
    <property type="entry name" value="rpe"/>
    <property type="match status" value="1"/>
</dbReference>